<evidence type="ECO:0000259" key="1">
    <source>
        <dbReference type="PROSITE" id="PS50994"/>
    </source>
</evidence>
<evidence type="ECO:0000313" key="2">
    <source>
        <dbReference type="EMBL" id="PKI74489.1"/>
    </source>
</evidence>
<dbReference type="InterPro" id="IPR036397">
    <property type="entry name" value="RNaseH_sf"/>
</dbReference>
<dbReference type="InterPro" id="IPR001584">
    <property type="entry name" value="Integrase_cat-core"/>
</dbReference>
<reference evidence="2 3" key="1">
    <citation type="submission" date="2017-11" db="EMBL/GenBank/DDBJ databases">
        <title>De-novo sequencing of pomegranate (Punica granatum L.) genome.</title>
        <authorList>
            <person name="Akparov Z."/>
            <person name="Amiraslanov A."/>
            <person name="Hajiyeva S."/>
            <person name="Abbasov M."/>
            <person name="Kaur K."/>
            <person name="Hamwieh A."/>
            <person name="Solovyev V."/>
            <person name="Salamov A."/>
            <person name="Braich B."/>
            <person name="Kosarev P."/>
            <person name="Mahmoud A."/>
            <person name="Hajiyev E."/>
            <person name="Babayeva S."/>
            <person name="Izzatullayeva V."/>
            <person name="Mammadov A."/>
            <person name="Mammadov A."/>
            <person name="Sharifova S."/>
            <person name="Ojaghi J."/>
            <person name="Eynullazada K."/>
            <person name="Bayramov B."/>
            <person name="Abdulazimova A."/>
            <person name="Shahmuradov I."/>
        </authorList>
    </citation>
    <scope>NUCLEOTIDE SEQUENCE [LARGE SCALE GENOMIC DNA]</scope>
    <source>
        <strain evidence="3">cv. AG2017</strain>
        <tissue evidence="2">Leaf</tissue>
    </source>
</reference>
<dbReference type="PROSITE" id="PS50994">
    <property type="entry name" value="INTEGRASE"/>
    <property type="match status" value="1"/>
</dbReference>
<protein>
    <recommendedName>
        <fullName evidence="1">Integrase catalytic domain-containing protein</fullName>
    </recommendedName>
</protein>
<dbReference type="GO" id="GO:0015074">
    <property type="term" value="P:DNA integration"/>
    <property type="evidence" value="ECO:0007669"/>
    <property type="project" value="InterPro"/>
</dbReference>
<proteinExistence type="predicted"/>
<dbReference type="AlphaFoldDB" id="A0A2I0L1A7"/>
<dbReference type="Proteomes" id="UP000233551">
    <property type="component" value="Unassembled WGS sequence"/>
</dbReference>
<keyword evidence="3" id="KW-1185">Reference proteome</keyword>
<sequence>MPLPIPSQPWVDINKDFVIGLPRTQRGNDSIYVVVDRFSKMAHFIPCKKTTDTVRVAQLYFREVYRLHSLPVSIVSDRNTRFLSHFWRSLWKMVNTQLNFSMAYHPQTDGQTEVVNKFLGNLLRDLVGEHVKSWDQKLNPAEFAHNHAVNRSTGFSPFQVVYSVTPRGPLDLLPVQDKTRVHGKAADFVHGLQEIHETVHNNLKNAAMKYKAVADRRRRHVEFEVGDFV</sequence>
<dbReference type="Gene3D" id="3.30.420.10">
    <property type="entry name" value="Ribonuclease H-like superfamily/Ribonuclease H"/>
    <property type="match status" value="1"/>
</dbReference>
<evidence type="ECO:0000313" key="3">
    <source>
        <dbReference type="Proteomes" id="UP000233551"/>
    </source>
</evidence>
<dbReference type="STRING" id="22663.A0A2I0L1A7"/>
<organism evidence="2 3">
    <name type="scientific">Punica granatum</name>
    <name type="common">Pomegranate</name>
    <dbReference type="NCBI Taxonomy" id="22663"/>
    <lineage>
        <taxon>Eukaryota</taxon>
        <taxon>Viridiplantae</taxon>
        <taxon>Streptophyta</taxon>
        <taxon>Embryophyta</taxon>
        <taxon>Tracheophyta</taxon>
        <taxon>Spermatophyta</taxon>
        <taxon>Magnoliopsida</taxon>
        <taxon>eudicotyledons</taxon>
        <taxon>Gunneridae</taxon>
        <taxon>Pentapetalae</taxon>
        <taxon>rosids</taxon>
        <taxon>malvids</taxon>
        <taxon>Myrtales</taxon>
        <taxon>Lythraceae</taxon>
        <taxon>Punica</taxon>
    </lineage>
</organism>
<dbReference type="PANTHER" id="PTHR35046">
    <property type="entry name" value="ZINC KNUCKLE (CCHC-TYPE) FAMILY PROTEIN"/>
    <property type="match status" value="1"/>
</dbReference>
<accession>A0A2I0L1A7</accession>
<dbReference type="InterPro" id="IPR012337">
    <property type="entry name" value="RNaseH-like_sf"/>
</dbReference>
<dbReference type="SUPFAM" id="SSF53098">
    <property type="entry name" value="Ribonuclease H-like"/>
    <property type="match status" value="1"/>
</dbReference>
<gene>
    <name evidence="2" type="ORF">CRG98_005109</name>
</gene>
<comment type="caution">
    <text evidence="2">The sequence shown here is derived from an EMBL/GenBank/DDBJ whole genome shotgun (WGS) entry which is preliminary data.</text>
</comment>
<name>A0A2I0L1A7_PUNGR</name>
<dbReference type="EMBL" id="PGOL01000204">
    <property type="protein sequence ID" value="PKI74489.1"/>
    <property type="molecule type" value="Genomic_DNA"/>
</dbReference>
<dbReference type="PANTHER" id="PTHR35046:SF18">
    <property type="entry name" value="RNA-DIRECTED DNA POLYMERASE"/>
    <property type="match status" value="1"/>
</dbReference>
<feature type="domain" description="Integrase catalytic" evidence="1">
    <location>
        <begin position="5"/>
        <end position="165"/>
    </location>
</feature>
<dbReference type="GO" id="GO:0003676">
    <property type="term" value="F:nucleic acid binding"/>
    <property type="evidence" value="ECO:0007669"/>
    <property type="project" value="InterPro"/>
</dbReference>